<feature type="region of interest" description="Disordered" evidence="5">
    <location>
        <begin position="141"/>
        <end position="168"/>
    </location>
</feature>
<dbReference type="OrthoDB" id="5954793at2759"/>
<dbReference type="PANTHER" id="PTHR21008:SF0">
    <property type="entry name" value="S-ADENOSYLMETHIONINE SENSOR UPSTREAM OF MTORC1"/>
    <property type="match status" value="1"/>
</dbReference>
<dbReference type="Gene3D" id="3.40.50.150">
    <property type="entry name" value="Vaccinia Virus protein VP39"/>
    <property type="match status" value="1"/>
</dbReference>
<gene>
    <name evidence="6" type="ORF">JKF63_04883</name>
</gene>
<feature type="region of interest" description="Disordered" evidence="5">
    <location>
        <begin position="1"/>
        <end position="39"/>
    </location>
</feature>
<dbReference type="GO" id="GO:0008168">
    <property type="term" value="F:methyltransferase activity"/>
    <property type="evidence" value="ECO:0007669"/>
    <property type="project" value="UniProtKB-UniRule"/>
</dbReference>
<dbReference type="GO" id="GO:0032259">
    <property type="term" value="P:methylation"/>
    <property type="evidence" value="ECO:0007669"/>
    <property type="project" value="UniProtKB-KW"/>
</dbReference>
<evidence type="ECO:0000256" key="1">
    <source>
        <dbReference type="ARBA" id="ARBA00022603"/>
    </source>
</evidence>
<feature type="binding site" evidence="4">
    <location>
        <position position="419"/>
    </location>
    <ligand>
        <name>S-adenosyl-L-methionine</name>
        <dbReference type="ChEBI" id="CHEBI:59789"/>
    </ligand>
</feature>
<dbReference type="RefSeq" id="XP_067757054.1">
    <property type="nucleotide sequence ID" value="XM_067900854.1"/>
</dbReference>
<keyword evidence="7" id="KW-1185">Reference proteome</keyword>
<dbReference type="AlphaFoldDB" id="A0A836IRS7"/>
<sequence length="655" mass="70797">MSSENPHLAKLVDFERNESVSPVPLSEPPAQVSGATSTSQSEVLSTRHLAWASLIKKHHRHLQAAVQCSVRDSGTAVTAMNDSLCCSTASAPPSYREELKAWRSSLTGEAAAERLSAYAEAMHSLATLYWEPSVMPLKKSGPVVDSNDTHRTPATEGEKRQRCSDTSRSLQEFSSRLAERVIAATENGLMPVDNPRHYCDRLNYCLQSMASYYLGEAETEGPFEGCTADGALDVAEGQLPAASSPPASSTVCVGQRRFRQLPGVFARAVKPLRRLFFQRNGRMATGMEVGELISICTPSPEGGCDAVPTETAVADTSCLSSSTSAGAGSSKEVRAARELIDADVDARAVVEESTWRRGEQTAWATALRYTSDIFHHSPGSLPAPLWVLDVGSCYGPLFGKVLTRAFSLSPVPLRVTSMDLVPYQGAAGYSSGADGVPAPRVWQADWLRMEFFGDESGAGKAARVNETAIAVGTAEEGRIRYQSQSSVRNSTDIEESFGSHLCNARDSGRGDAAHNPLTATAVRLESYDVIFFCLLLSYIPTPRLRFLACVHAFLALKEGGLLVIVSTRTQGPRRRKWMDEWSACLASIGFQRVQQSIQEKIVGISFAKVSRSAEVRQSWATAEGRAAWIESLMTSSVALEGLRITADDAKSRGVL</sequence>
<accession>A0A836IRS7</accession>
<evidence type="ECO:0000256" key="3">
    <source>
        <dbReference type="ARBA" id="ARBA00022691"/>
    </source>
</evidence>
<dbReference type="InterPro" id="IPR021867">
    <property type="entry name" value="Bmt2/SAMTOR"/>
</dbReference>
<evidence type="ECO:0000256" key="4">
    <source>
        <dbReference type="HAMAP-Rule" id="MF_03044"/>
    </source>
</evidence>
<feature type="compositionally biased region" description="Basic and acidic residues" evidence="5">
    <location>
        <begin position="147"/>
        <end position="165"/>
    </location>
</feature>
<dbReference type="CDD" id="cd02440">
    <property type="entry name" value="AdoMet_MTases"/>
    <property type="match status" value="1"/>
</dbReference>
<dbReference type="InterPro" id="IPR029063">
    <property type="entry name" value="SAM-dependent_MTases_sf"/>
</dbReference>
<keyword evidence="3 4" id="KW-0949">S-adenosyl-L-methionine</keyword>
<dbReference type="HAMAP" id="MF_03044">
    <property type="entry name" value="BMT2"/>
    <property type="match status" value="1"/>
</dbReference>
<dbReference type="GeneID" id="94290931"/>
<comment type="caution">
    <text evidence="6">The sequence shown here is derived from an EMBL/GenBank/DDBJ whole genome shotgun (WGS) entry which is preliminary data.</text>
</comment>
<dbReference type="PANTHER" id="PTHR21008">
    <property type="entry name" value="S-ADENOSYLMETHIONINE SENSOR UPSTREAM OF MTORC1-RELATED"/>
    <property type="match status" value="1"/>
</dbReference>
<dbReference type="SUPFAM" id="SSF53335">
    <property type="entry name" value="S-adenosyl-L-methionine-dependent methyltransferases"/>
    <property type="match status" value="1"/>
</dbReference>
<keyword evidence="1 4" id="KW-0489">Methyltransferase</keyword>
<comment type="similarity">
    <text evidence="4">Belongs to the BMT2 family.</text>
</comment>
<comment type="function">
    <text evidence="4">Probable S-adenosyl-L-methionine-dependent methyltransferase.</text>
</comment>
<dbReference type="KEGG" id="phet:94290931"/>
<reference evidence="6 7" key="1">
    <citation type="submission" date="2021-02" db="EMBL/GenBank/DDBJ databases">
        <title>Porcisia hertigi Genome sequencing and assembly.</title>
        <authorList>
            <person name="Almutairi H."/>
            <person name="Gatherer D."/>
        </authorList>
    </citation>
    <scope>NUCLEOTIDE SEQUENCE [LARGE SCALE GENOMIC DNA]</scope>
    <source>
        <strain evidence="6 7">C119</strain>
    </source>
</reference>
<dbReference type="Proteomes" id="UP000674318">
    <property type="component" value="Unassembled WGS sequence"/>
</dbReference>
<organism evidence="6 7">
    <name type="scientific">Porcisia hertigi</name>
    <dbReference type="NCBI Taxonomy" id="2761500"/>
    <lineage>
        <taxon>Eukaryota</taxon>
        <taxon>Discoba</taxon>
        <taxon>Euglenozoa</taxon>
        <taxon>Kinetoplastea</taxon>
        <taxon>Metakinetoplastina</taxon>
        <taxon>Trypanosomatida</taxon>
        <taxon>Trypanosomatidae</taxon>
        <taxon>Leishmaniinae</taxon>
        <taxon>Porcisia</taxon>
    </lineage>
</organism>
<dbReference type="EMBL" id="JAFJZO010000023">
    <property type="protein sequence ID" value="KAG5504431.1"/>
    <property type="molecule type" value="Genomic_DNA"/>
</dbReference>
<evidence type="ECO:0000256" key="2">
    <source>
        <dbReference type="ARBA" id="ARBA00022679"/>
    </source>
</evidence>
<evidence type="ECO:0000313" key="6">
    <source>
        <dbReference type="EMBL" id="KAG5504431.1"/>
    </source>
</evidence>
<feature type="binding site" evidence="4">
    <location>
        <position position="391"/>
    </location>
    <ligand>
        <name>S-adenosyl-L-methionine</name>
        <dbReference type="ChEBI" id="CHEBI:59789"/>
    </ligand>
</feature>
<keyword evidence="2 4" id="KW-0808">Transferase</keyword>
<evidence type="ECO:0000313" key="7">
    <source>
        <dbReference type="Proteomes" id="UP000674318"/>
    </source>
</evidence>
<evidence type="ECO:0000256" key="5">
    <source>
        <dbReference type="SAM" id="MobiDB-lite"/>
    </source>
</evidence>
<name>A0A836IRS7_9TRYP</name>
<dbReference type="GO" id="GO:1904262">
    <property type="term" value="P:negative regulation of TORC1 signaling"/>
    <property type="evidence" value="ECO:0007669"/>
    <property type="project" value="TreeGrafter"/>
</dbReference>
<protein>
    <recommendedName>
        <fullName evidence="4">Probable methyltransferase BMT2 homolog</fullName>
        <ecNumber evidence="4">2.1.1.-</ecNumber>
    </recommendedName>
</protein>
<proteinExistence type="inferred from homology"/>
<dbReference type="EC" id="2.1.1.-" evidence="4"/>